<dbReference type="PANTHER" id="PTHR44846:SF1">
    <property type="entry name" value="MANNOSYL-D-GLYCERATE TRANSPORT_METABOLISM SYSTEM REPRESSOR MNGR-RELATED"/>
    <property type="match status" value="1"/>
</dbReference>
<name>A0A1L3I5V3_9RHOB</name>
<dbReference type="Pfam" id="PF00392">
    <property type="entry name" value="GntR"/>
    <property type="match status" value="1"/>
</dbReference>
<dbReference type="Pfam" id="PF07702">
    <property type="entry name" value="UTRA"/>
    <property type="match status" value="1"/>
</dbReference>
<organism evidence="5 6">
    <name type="scientific">Phaeobacter porticola</name>
    <dbReference type="NCBI Taxonomy" id="1844006"/>
    <lineage>
        <taxon>Bacteria</taxon>
        <taxon>Pseudomonadati</taxon>
        <taxon>Pseudomonadota</taxon>
        <taxon>Alphaproteobacteria</taxon>
        <taxon>Rhodobacterales</taxon>
        <taxon>Roseobacteraceae</taxon>
        <taxon>Phaeobacter</taxon>
    </lineage>
</organism>
<dbReference type="RefSeq" id="WP_096740454.1">
    <property type="nucleotide sequence ID" value="NZ_CP016364.1"/>
</dbReference>
<reference evidence="6" key="1">
    <citation type="submission" date="2016-07" db="EMBL/GenBank/DDBJ databases">
        <title>Phaeobacter portensis sp. nov., a tropodithietic acid producing bacterium isolated from a German harbor.</title>
        <authorList>
            <person name="Freese H.M."/>
            <person name="Bunk B."/>
            <person name="Breider S."/>
            <person name="Brinkhoff T."/>
        </authorList>
    </citation>
    <scope>NUCLEOTIDE SEQUENCE [LARGE SCALE GENOMIC DNA]</scope>
    <source>
        <strain evidence="6">P97</strain>
    </source>
</reference>
<evidence type="ECO:0000259" key="4">
    <source>
        <dbReference type="PROSITE" id="PS50949"/>
    </source>
</evidence>
<keyword evidence="2" id="KW-0238">DNA-binding</keyword>
<dbReference type="GO" id="GO:0045892">
    <property type="term" value="P:negative regulation of DNA-templated transcription"/>
    <property type="evidence" value="ECO:0007669"/>
    <property type="project" value="TreeGrafter"/>
</dbReference>
<dbReference type="GO" id="GO:0003677">
    <property type="term" value="F:DNA binding"/>
    <property type="evidence" value="ECO:0007669"/>
    <property type="project" value="UniProtKB-KW"/>
</dbReference>
<dbReference type="SMART" id="SM00866">
    <property type="entry name" value="UTRA"/>
    <property type="match status" value="1"/>
</dbReference>
<proteinExistence type="predicted"/>
<dbReference type="Gene3D" id="3.40.1410.10">
    <property type="entry name" value="Chorismate lyase-like"/>
    <property type="match status" value="1"/>
</dbReference>
<dbReference type="STRING" id="1844006.PhaeoP97_02080"/>
<sequence>MIADQMTHNAPSSTATETHFARIADALRQQIQTGTLPSGAALPSERVVAETYEVSRMTARRALEALEAEGLAYSEGRRGRFVSPARVAYDVSHMVSFVADAQTSDRDLTIEIIDTATGPACAVVSDALNLPLGSEVYSYTRLFRIDGHATFVETEYVSAARFPGLLDHDLQHSTTALLQQHYDAQVSTGEITIRMRPMTCTEAQHLGQSPNRAGLELQQVILDQSGLPFCLGRQIWRGELAEFSARAIVDRVSSP</sequence>
<dbReference type="InterPro" id="IPR036388">
    <property type="entry name" value="WH-like_DNA-bd_sf"/>
</dbReference>
<evidence type="ECO:0000313" key="6">
    <source>
        <dbReference type="Proteomes" id="UP000183859"/>
    </source>
</evidence>
<keyword evidence="1" id="KW-0805">Transcription regulation</keyword>
<dbReference type="CDD" id="cd07377">
    <property type="entry name" value="WHTH_GntR"/>
    <property type="match status" value="1"/>
</dbReference>
<dbReference type="PRINTS" id="PR00035">
    <property type="entry name" value="HTHGNTR"/>
</dbReference>
<dbReference type="SMART" id="SM00345">
    <property type="entry name" value="HTH_GNTR"/>
    <property type="match status" value="1"/>
</dbReference>
<keyword evidence="3" id="KW-0804">Transcription</keyword>
<dbReference type="Gene3D" id="1.10.10.10">
    <property type="entry name" value="Winged helix-like DNA-binding domain superfamily/Winged helix DNA-binding domain"/>
    <property type="match status" value="1"/>
</dbReference>
<dbReference type="OrthoDB" id="7173258at2"/>
<dbReference type="KEGG" id="php:PhaeoP97_02080"/>
<dbReference type="GO" id="GO:0003700">
    <property type="term" value="F:DNA-binding transcription factor activity"/>
    <property type="evidence" value="ECO:0007669"/>
    <property type="project" value="InterPro"/>
</dbReference>
<dbReference type="EMBL" id="CP016364">
    <property type="protein sequence ID" value="APG47480.1"/>
    <property type="molecule type" value="Genomic_DNA"/>
</dbReference>
<evidence type="ECO:0000256" key="2">
    <source>
        <dbReference type="ARBA" id="ARBA00023125"/>
    </source>
</evidence>
<evidence type="ECO:0000256" key="3">
    <source>
        <dbReference type="ARBA" id="ARBA00023163"/>
    </source>
</evidence>
<feature type="domain" description="HTH gntR-type" evidence="4">
    <location>
        <begin position="17"/>
        <end position="85"/>
    </location>
</feature>
<dbReference type="Proteomes" id="UP000183859">
    <property type="component" value="Chromosome"/>
</dbReference>
<protein>
    <submittedName>
        <fullName evidence="5">Ligand-binding UTRA domain-containing protein</fullName>
    </submittedName>
</protein>
<evidence type="ECO:0000313" key="5">
    <source>
        <dbReference type="EMBL" id="APG47480.1"/>
    </source>
</evidence>
<dbReference type="AlphaFoldDB" id="A0A1L3I5V3"/>
<dbReference type="InterPro" id="IPR000524">
    <property type="entry name" value="Tscrpt_reg_HTH_GntR"/>
</dbReference>
<gene>
    <name evidence="5" type="ORF">PhaeoP97_02080</name>
</gene>
<dbReference type="InterPro" id="IPR011663">
    <property type="entry name" value="UTRA"/>
</dbReference>
<keyword evidence="6" id="KW-1185">Reference proteome</keyword>
<dbReference type="InterPro" id="IPR036390">
    <property type="entry name" value="WH_DNA-bd_sf"/>
</dbReference>
<dbReference type="InterPro" id="IPR028978">
    <property type="entry name" value="Chorismate_lyase_/UTRA_dom_sf"/>
</dbReference>
<dbReference type="InterPro" id="IPR050679">
    <property type="entry name" value="Bact_HTH_transcr_reg"/>
</dbReference>
<evidence type="ECO:0000256" key="1">
    <source>
        <dbReference type="ARBA" id="ARBA00023015"/>
    </source>
</evidence>
<accession>A0A1L3I5V3</accession>
<dbReference type="PANTHER" id="PTHR44846">
    <property type="entry name" value="MANNOSYL-D-GLYCERATE TRANSPORT/METABOLISM SYSTEM REPRESSOR MNGR-RELATED"/>
    <property type="match status" value="1"/>
</dbReference>
<dbReference type="SUPFAM" id="SSF64288">
    <property type="entry name" value="Chorismate lyase-like"/>
    <property type="match status" value="1"/>
</dbReference>
<dbReference type="SUPFAM" id="SSF46785">
    <property type="entry name" value="Winged helix' DNA-binding domain"/>
    <property type="match status" value="1"/>
</dbReference>
<dbReference type="PROSITE" id="PS50949">
    <property type="entry name" value="HTH_GNTR"/>
    <property type="match status" value="1"/>
</dbReference>